<name>A0AAE3FZ99_9EURY</name>
<organism evidence="2 3">
    <name type="scientific">Natronocalculus amylovorans</name>
    <dbReference type="NCBI Taxonomy" id="2917812"/>
    <lineage>
        <taxon>Archaea</taxon>
        <taxon>Methanobacteriati</taxon>
        <taxon>Methanobacteriota</taxon>
        <taxon>Stenosarchaea group</taxon>
        <taxon>Halobacteria</taxon>
        <taxon>Halobacteriales</taxon>
        <taxon>Haloferacaceae</taxon>
        <taxon>Natronocalculus</taxon>
    </lineage>
</organism>
<reference evidence="2" key="2">
    <citation type="submission" date="2022-02" db="EMBL/GenBank/DDBJ databases">
        <authorList>
            <person name="Elcheninov A.G."/>
            <person name="Sorokin D.Y."/>
            <person name="Kublanov I.V."/>
        </authorList>
    </citation>
    <scope>NUCLEOTIDE SEQUENCE</scope>
    <source>
        <strain evidence="2">AArc-St2</strain>
    </source>
</reference>
<dbReference type="Proteomes" id="UP001203207">
    <property type="component" value="Unassembled WGS sequence"/>
</dbReference>
<evidence type="ECO:0000313" key="2">
    <source>
        <dbReference type="EMBL" id="MCL9817773.1"/>
    </source>
</evidence>
<gene>
    <name evidence="2" type="ORF">AArcSt2_12545</name>
</gene>
<reference evidence="2" key="1">
    <citation type="journal article" date="2022" name="Syst. Appl. Microbiol.">
        <title>Natronocalculus amylovorans gen. nov., sp. nov., and Natranaeroarchaeum aerophilus sp. nov., dominant culturable amylolytic natronoarchaea from hypersaline soda lakes in southwestern Siberia.</title>
        <authorList>
            <person name="Sorokin D.Y."/>
            <person name="Elcheninov A.G."/>
            <person name="Khizhniak T.V."/>
            <person name="Koenen M."/>
            <person name="Bale N.J."/>
            <person name="Damste J.S.S."/>
            <person name="Kublanov I.V."/>
        </authorList>
    </citation>
    <scope>NUCLEOTIDE SEQUENCE</scope>
    <source>
        <strain evidence="2">AArc-St2</strain>
    </source>
</reference>
<keyword evidence="1" id="KW-0175">Coiled coil</keyword>
<dbReference type="AlphaFoldDB" id="A0AAE3FZ99"/>
<accession>A0AAE3FZ99</accession>
<evidence type="ECO:0000313" key="3">
    <source>
        <dbReference type="Proteomes" id="UP001203207"/>
    </source>
</evidence>
<evidence type="ECO:0000256" key="1">
    <source>
        <dbReference type="SAM" id="Coils"/>
    </source>
</evidence>
<comment type="caution">
    <text evidence="2">The sequence shown here is derived from an EMBL/GenBank/DDBJ whole genome shotgun (WGS) entry which is preliminary data.</text>
</comment>
<proteinExistence type="predicted"/>
<dbReference type="EMBL" id="JAKRVX010000005">
    <property type="protein sequence ID" value="MCL9817773.1"/>
    <property type="molecule type" value="Genomic_DNA"/>
</dbReference>
<keyword evidence="3" id="KW-1185">Reference proteome</keyword>
<protein>
    <submittedName>
        <fullName evidence="2">Uncharacterized protein</fullName>
    </submittedName>
</protein>
<feature type="coiled-coil region" evidence="1">
    <location>
        <begin position="87"/>
        <end position="139"/>
    </location>
</feature>
<dbReference type="RefSeq" id="WP_250585115.1">
    <property type="nucleotide sequence ID" value="NZ_JAKRVX010000005.1"/>
</dbReference>
<sequence length="244" mass="27930">MSNKLAKSEEDGGAYSQKLDEQLKAVYIRLQHRHLANQLDKIANTLEGTLIRAMIAESLFNDFDIKIDEETRTQVSEAINLLKKEQYDELESEIPDLRTKVEEQRSRVDRQISIPHADHNKQLNAMQQLNEKFDVLEQSKLDNLETRLNDEQWVESINGDTTGEKLISSKEYGETTAETLGEIQSDMFTELLDDDSTELASKLISDEPYHLTSLGNDDFSSLQRSKLGDYIELSLSPLKSKEYN</sequence>